<sequence length="119" mass="12754">MHATVAEVWVAVDVATGDILGSVTLPRAGEALTELGRAGELEFRLLAVDPGARGRGIGRLLTEFVLDTARSRGASRVVMNSGTDMVVAHRLYESMGFARMSERENPPGIEPTRAYGLDL</sequence>
<dbReference type="PANTHER" id="PTHR13947:SF37">
    <property type="entry name" value="LD18367P"/>
    <property type="match status" value="1"/>
</dbReference>
<keyword evidence="4" id="KW-1185">Reference proteome</keyword>
<dbReference type="SUPFAM" id="SSF55729">
    <property type="entry name" value="Acyl-CoA N-acyltransferases (Nat)"/>
    <property type="match status" value="1"/>
</dbReference>
<evidence type="ECO:0000259" key="2">
    <source>
        <dbReference type="PROSITE" id="PS51186"/>
    </source>
</evidence>
<dbReference type="PROSITE" id="PS51186">
    <property type="entry name" value="GNAT"/>
    <property type="match status" value="1"/>
</dbReference>
<name>A0ABT2GYB9_9MICO</name>
<evidence type="ECO:0000313" key="3">
    <source>
        <dbReference type="EMBL" id="MCS5720300.1"/>
    </source>
</evidence>
<evidence type="ECO:0000256" key="1">
    <source>
        <dbReference type="ARBA" id="ARBA00022679"/>
    </source>
</evidence>
<gene>
    <name evidence="3" type="ORF">N1027_19415</name>
</gene>
<dbReference type="Proteomes" id="UP001165584">
    <property type="component" value="Unassembled WGS sequence"/>
</dbReference>
<dbReference type="InterPro" id="IPR050769">
    <property type="entry name" value="NAT_camello-type"/>
</dbReference>
<dbReference type="CDD" id="cd04301">
    <property type="entry name" value="NAT_SF"/>
    <property type="match status" value="1"/>
</dbReference>
<reference evidence="3" key="1">
    <citation type="submission" date="2022-08" db="EMBL/GenBank/DDBJ databases">
        <authorList>
            <person name="Deng Y."/>
            <person name="Han X.-F."/>
            <person name="Zhang Y.-Q."/>
        </authorList>
    </citation>
    <scope>NUCLEOTIDE SEQUENCE</scope>
    <source>
        <strain evidence="3">CPCC 205763</strain>
    </source>
</reference>
<dbReference type="EMBL" id="JANLCM010000003">
    <property type="protein sequence ID" value="MCS5720300.1"/>
    <property type="molecule type" value="Genomic_DNA"/>
</dbReference>
<organism evidence="3 4">
    <name type="scientific">Herbiconiux aconitum</name>
    <dbReference type="NCBI Taxonomy" id="2970913"/>
    <lineage>
        <taxon>Bacteria</taxon>
        <taxon>Bacillati</taxon>
        <taxon>Actinomycetota</taxon>
        <taxon>Actinomycetes</taxon>
        <taxon>Micrococcales</taxon>
        <taxon>Microbacteriaceae</taxon>
        <taxon>Herbiconiux</taxon>
    </lineage>
</organism>
<protein>
    <submittedName>
        <fullName evidence="3">GNAT family N-acetyltransferase</fullName>
    </submittedName>
</protein>
<proteinExistence type="predicted"/>
<accession>A0ABT2GYB9</accession>
<dbReference type="PANTHER" id="PTHR13947">
    <property type="entry name" value="GNAT FAMILY N-ACETYLTRANSFERASE"/>
    <property type="match status" value="1"/>
</dbReference>
<keyword evidence="1" id="KW-0808">Transferase</keyword>
<dbReference type="InterPro" id="IPR016181">
    <property type="entry name" value="Acyl_CoA_acyltransferase"/>
</dbReference>
<dbReference type="InterPro" id="IPR000182">
    <property type="entry name" value="GNAT_dom"/>
</dbReference>
<dbReference type="Gene3D" id="3.40.630.30">
    <property type="match status" value="1"/>
</dbReference>
<evidence type="ECO:0000313" key="4">
    <source>
        <dbReference type="Proteomes" id="UP001165584"/>
    </source>
</evidence>
<feature type="domain" description="N-acetyltransferase" evidence="2">
    <location>
        <begin position="1"/>
        <end position="119"/>
    </location>
</feature>
<dbReference type="Pfam" id="PF13508">
    <property type="entry name" value="Acetyltransf_7"/>
    <property type="match status" value="1"/>
</dbReference>
<comment type="caution">
    <text evidence="3">The sequence shown here is derived from an EMBL/GenBank/DDBJ whole genome shotgun (WGS) entry which is preliminary data.</text>
</comment>